<evidence type="ECO:0000313" key="2">
    <source>
        <dbReference type="EMBL" id="CAE0712583.1"/>
    </source>
</evidence>
<dbReference type="EMBL" id="HBIX01006763">
    <property type="protein sequence ID" value="CAE0712583.1"/>
    <property type="molecule type" value="Transcribed_RNA"/>
</dbReference>
<feature type="compositionally biased region" description="Low complexity" evidence="1">
    <location>
        <begin position="183"/>
        <end position="195"/>
    </location>
</feature>
<gene>
    <name evidence="2" type="ORF">PAUS00366_LOCUS5335</name>
    <name evidence="3" type="ORF">PAUS00366_LOCUS5336</name>
</gene>
<feature type="compositionally biased region" description="Basic and acidic residues" evidence="1">
    <location>
        <begin position="297"/>
        <end position="317"/>
    </location>
</feature>
<feature type="compositionally biased region" description="Low complexity" evidence="1">
    <location>
        <begin position="46"/>
        <end position="63"/>
    </location>
</feature>
<protein>
    <submittedName>
        <fullName evidence="3">Uncharacterized protein</fullName>
    </submittedName>
</protein>
<evidence type="ECO:0000256" key="1">
    <source>
        <dbReference type="SAM" id="MobiDB-lite"/>
    </source>
</evidence>
<dbReference type="EMBL" id="HBIX01006764">
    <property type="protein sequence ID" value="CAE0712584.1"/>
    <property type="molecule type" value="Transcribed_RNA"/>
</dbReference>
<dbReference type="AlphaFoldDB" id="A0A6U9X102"/>
<sequence length="327" mass="35632">MSPTATAIPPTHVPCVAEWPALSPSRISSHETDGDWELLSELQDESSTSTSTSAQTQTQTQTSFEREAVRIVEQFLDTENSTASATKITTPFCLKHAQSSPNFHTILEESDDNDAVLVGTTGNSNSNSTSTSQPEDGVGSLASSSMVMVPESPSLVSTESSWSTVSKISFRDAIMKEKPQETNHNANNNNNNNNHLSAVHETGPPHNPAQQPQKQKVVKKRPKFVVTPIKRCVKSTGDLRSLARIAECGGNGYGYGGNNNNDDDTDDIDLIVGDTDAELYYSQKSQGKLGRKNGQKTRPDEAKRLQITMAKKEDQRQRQKAAATKKR</sequence>
<feature type="region of interest" description="Disordered" evidence="1">
    <location>
        <begin position="181"/>
        <end position="221"/>
    </location>
</feature>
<evidence type="ECO:0000313" key="3">
    <source>
        <dbReference type="EMBL" id="CAE0712584.1"/>
    </source>
</evidence>
<feature type="compositionally biased region" description="Acidic residues" evidence="1">
    <location>
        <begin position="34"/>
        <end position="44"/>
    </location>
</feature>
<proteinExistence type="predicted"/>
<feature type="region of interest" description="Disordered" evidence="1">
    <location>
        <begin position="119"/>
        <end position="144"/>
    </location>
</feature>
<reference evidence="3" key="1">
    <citation type="submission" date="2021-01" db="EMBL/GenBank/DDBJ databases">
        <authorList>
            <person name="Corre E."/>
            <person name="Pelletier E."/>
            <person name="Niang G."/>
            <person name="Scheremetjew M."/>
            <person name="Finn R."/>
            <person name="Kale V."/>
            <person name="Holt S."/>
            <person name="Cochrane G."/>
            <person name="Meng A."/>
            <person name="Brown T."/>
            <person name="Cohen L."/>
        </authorList>
    </citation>
    <scope>NUCLEOTIDE SEQUENCE</scope>
    <source>
        <strain evidence="3">10249 10 AB</strain>
    </source>
</reference>
<name>A0A6U9X102_9STRA</name>
<feature type="region of interest" description="Disordered" evidence="1">
    <location>
        <begin position="25"/>
        <end position="65"/>
    </location>
</feature>
<feature type="compositionally biased region" description="Low complexity" evidence="1">
    <location>
        <begin position="119"/>
        <end position="132"/>
    </location>
</feature>
<accession>A0A6U9X102</accession>
<feature type="region of interest" description="Disordered" evidence="1">
    <location>
        <begin position="282"/>
        <end position="327"/>
    </location>
</feature>
<organism evidence="3">
    <name type="scientific">Pseudo-nitzschia australis</name>
    <dbReference type="NCBI Taxonomy" id="44445"/>
    <lineage>
        <taxon>Eukaryota</taxon>
        <taxon>Sar</taxon>
        <taxon>Stramenopiles</taxon>
        <taxon>Ochrophyta</taxon>
        <taxon>Bacillariophyta</taxon>
        <taxon>Bacillariophyceae</taxon>
        <taxon>Bacillariophycidae</taxon>
        <taxon>Bacillariales</taxon>
        <taxon>Bacillariaceae</taxon>
        <taxon>Pseudo-nitzschia</taxon>
    </lineage>
</organism>